<dbReference type="RefSeq" id="WP_161262422.1">
    <property type="nucleotide sequence ID" value="NZ_JAFBDC010000008.1"/>
</dbReference>
<dbReference type="Proteomes" id="UP000471031">
    <property type="component" value="Unassembled WGS sequence"/>
</dbReference>
<dbReference type="PANTHER" id="PTHR40078:SF1">
    <property type="entry name" value="INTEGRAL MEMBRANE PROTEIN"/>
    <property type="match status" value="1"/>
</dbReference>
<evidence type="ECO:0000313" key="2">
    <source>
        <dbReference type="EMBL" id="MZP43861.1"/>
    </source>
</evidence>
<dbReference type="AlphaFoldDB" id="A0A845LE74"/>
<feature type="transmembrane region" description="Helical" evidence="1">
    <location>
        <begin position="46"/>
        <end position="68"/>
    </location>
</feature>
<name>A0A845LE74_HELGE</name>
<feature type="transmembrane region" description="Helical" evidence="1">
    <location>
        <begin position="5"/>
        <end position="26"/>
    </location>
</feature>
<sequence>MQQKFLRFLFYTFGIIIMTFGISLTIQSHMGTGPFDALLVGLYKTFGLSVGSWEISIGLLLVLLNALAQRRTPEYVALLTSFITGIGIDFWLFVTSDWIQPCTILARLLCFTIGLGLGGFGIAVNLQADFAPNPMDRSMQVVRKLTGWNLAISRAFISIFFVILAYFFHGPIAVGTILSAVFSGITIKIFTPYIAQFEKRTRKDGVAS</sequence>
<dbReference type="InterPro" id="IPR038750">
    <property type="entry name" value="YczE/YyaS-like"/>
</dbReference>
<organism evidence="2 3">
    <name type="scientific">Heliomicrobium gestii</name>
    <name type="common">Heliobacterium gestii</name>
    <dbReference type="NCBI Taxonomy" id="2699"/>
    <lineage>
        <taxon>Bacteria</taxon>
        <taxon>Bacillati</taxon>
        <taxon>Bacillota</taxon>
        <taxon>Clostridia</taxon>
        <taxon>Eubacteriales</taxon>
        <taxon>Heliobacteriaceae</taxon>
        <taxon>Heliomicrobium</taxon>
    </lineage>
</organism>
<protein>
    <submittedName>
        <fullName evidence="2">YitT family protein</fullName>
    </submittedName>
</protein>
<proteinExistence type="predicted"/>
<feature type="transmembrane region" description="Helical" evidence="1">
    <location>
        <begin position="106"/>
        <end position="126"/>
    </location>
</feature>
<dbReference type="Pfam" id="PF19700">
    <property type="entry name" value="DUF6198"/>
    <property type="match status" value="1"/>
</dbReference>
<dbReference type="OrthoDB" id="1902994at2"/>
<keyword evidence="1" id="KW-1133">Transmembrane helix</keyword>
<comment type="caution">
    <text evidence="2">The sequence shown here is derived from an EMBL/GenBank/DDBJ whole genome shotgun (WGS) entry which is preliminary data.</text>
</comment>
<keyword evidence="1" id="KW-0812">Transmembrane</keyword>
<keyword evidence="1" id="KW-0472">Membrane</keyword>
<gene>
    <name evidence="2" type="ORF">GTO89_12520</name>
</gene>
<dbReference type="EMBL" id="WXEX01000010">
    <property type="protein sequence ID" value="MZP43861.1"/>
    <property type="molecule type" value="Genomic_DNA"/>
</dbReference>
<feature type="transmembrane region" description="Helical" evidence="1">
    <location>
        <begin position="75"/>
        <end position="94"/>
    </location>
</feature>
<reference evidence="2 3" key="1">
    <citation type="submission" date="2020-01" db="EMBL/GenBank/DDBJ databases">
        <title>Whole genome sequence of Heliobacterium gestii DSM 11169.</title>
        <authorList>
            <person name="Kyndt J.A."/>
            <person name="Meyer T.E."/>
        </authorList>
    </citation>
    <scope>NUCLEOTIDE SEQUENCE [LARGE SCALE GENOMIC DNA]</scope>
    <source>
        <strain evidence="2 3">DSM 11169</strain>
    </source>
</reference>
<evidence type="ECO:0000313" key="3">
    <source>
        <dbReference type="Proteomes" id="UP000471031"/>
    </source>
</evidence>
<accession>A0A845LE74</accession>
<dbReference type="PANTHER" id="PTHR40078">
    <property type="entry name" value="INTEGRAL MEMBRANE PROTEIN-RELATED"/>
    <property type="match status" value="1"/>
</dbReference>
<feature type="transmembrane region" description="Helical" evidence="1">
    <location>
        <begin position="147"/>
        <end position="168"/>
    </location>
</feature>
<keyword evidence="3" id="KW-1185">Reference proteome</keyword>
<evidence type="ECO:0000256" key="1">
    <source>
        <dbReference type="SAM" id="Phobius"/>
    </source>
</evidence>
<feature type="transmembrane region" description="Helical" evidence="1">
    <location>
        <begin position="174"/>
        <end position="195"/>
    </location>
</feature>